<evidence type="ECO:0000313" key="2">
    <source>
        <dbReference type="Proteomes" id="UP001595803"/>
    </source>
</evidence>
<accession>A0ABV7ZE62</accession>
<comment type="caution">
    <text evidence="1">The sequence shown here is derived from an EMBL/GenBank/DDBJ whole genome shotgun (WGS) entry which is preliminary data.</text>
</comment>
<dbReference type="EMBL" id="JBHRZG010000022">
    <property type="protein sequence ID" value="MFC3834391.1"/>
    <property type="molecule type" value="Genomic_DNA"/>
</dbReference>
<proteinExistence type="predicted"/>
<protein>
    <submittedName>
        <fullName evidence="1">Uncharacterized protein</fullName>
    </submittedName>
</protein>
<evidence type="ECO:0000313" key="1">
    <source>
        <dbReference type="EMBL" id="MFC3834391.1"/>
    </source>
</evidence>
<organism evidence="1 2">
    <name type="scientific">Deinococcus rufus</name>
    <dbReference type="NCBI Taxonomy" id="2136097"/>
    <lineage>
        <taxon>Bacteria</taxon>
        <taxon>Thermotogati</taxon>
        <taxon>Deinococcota</taxon>
        <taxon>Deinococci</taxon>
        <taxon>Deinococcales</taxon>
        <taxon>Deinococcaceae</taxon>
        <taxon>Deinococcus</taxon>
    </lineage>
</organism>
<dbReference type="RefSeq" id="WP_380102960.1">
    <property type="nucleotide sequence ID" value="NZ_JBHRZG010000022.1"/>
</dbReference>
<gene>
    <name evidence="1" type="ORF">ACFOSB_16170</name>
</gene>
<sequence>MILLIAILVVLISTLILLLLPVQGRTGLETEWDDPAPERSLADVATRTVARPTPA</sequence>
<keyword evidence="2" id="KW-1185">Reference proteome</keyword>
<dbReference type="Proteomes" id="UP001595803">
    <property type="component" value="Unassembled WGS sequence"/>
</dbReference>
<reference evidence="2" key="1">
    <citation type="journal article" date="2019" name="Int. J. Syst. Evol. Microbiol.">
        <title>The Global Catalogue of Microorganisms (GCM) 10K type strain sequencing project: providing services to taxonomists for standard genome sequencing and annotation.</title>
        <authorList>
            <consortium name="The Broad Institute Genomics Platform"/>
            <consortium name="The Broad Institute Genome Sequencing Center for Infectious Disease"/>
            <person name="Wu L."/>
            <person name="Ma J."/>
        </authorList>
    </citation>
    <scope>NUCLEOTIDE SEQUENCE [LARGE SCALE GENOMIC DNA]</scope>
    <source>
        <strain evidence="2">CCTCC AB 2017081</strain>
    </source>
</reference>
<name>A0ABV7ZE62_9DEIO</name>